<organism evidence="2 3">
    <name type="scientific">Helicobacter fennelliae</name>
    <dbReference type="NCBI Taxonomy" id="215"/>
    <lineage>
        <taxon>Bacteria</taxon>
        <taxon>Pseudomonadati</taxon>
        <taxon>Campylobacterota</taxon>
        <taxon>Epsilonproteobacteria</taxon>
        <taxon>Campylobacterales</taxon>
        <taxon>Helicobacteraceae</taxon>
        <taxon>Helicobacter</taxon>
    </lineage>
</organism>
<keyword evidence="1" id="KW-0472">Membrane</keyword>
<gene>
    <name evidence="2" type="ORF">NCTC13102_01611</name>
</gene>
<keyword evidence="1" id="KW-0812">Transmembrane</keyword>
<dbReference type="Proteomes" id="UP000250166">
    <property type="component" value="Unassembled WGS sequence"/>
</dbReference>
<dbReference type="EMBL" id="UAWL01000006">
    <property type="protein sequence ID" value="SQB99158.1"/>
    <property type="molecule type" value="Genomic_DNA"/>
</dbReference>
<evidence type="ECO:0000313" key="2">
    <source>
        <dbReference type="EMBL" id="SQB99158.1"/>
    </source>
</evidence>
<dbReference type="RefSeq" id="WP_023948618.1">
    <property type="nucleotide sequence ID" value="NZ_JAERIV010000002.1"/>
</dbReference>
<name>A0A2X3B1Q0_9HELI</name>
<accession>A0A2X3B1Q0</accession>
<feature type="transmembrane region" description="Helical" evidence="1">
    <location>
        <begin position="7"/>
        <end position="31"/>
    </location>
</feature>
<protein>
    <submittedName>
        <fullName evidence="2">Uncharacterized protein</fullName>
    </submittedName>
</protein>
<keyword evidence="1" id="KW-1133">Transmembrane helix</keyword>
<sequence length="99" mass="11095">MKSKKAFLILEVVFAILLVGVAFGVFAHFYATSQNKQIFSLPNQNTAQEDFILNLKTLTNAHQATIAGLNGEFCEGEMIEGRYGDETLKFFEPKDCDKK</sequence>
<evidence type="ECO:0000256" key="1">
    <source>
        <dbReference type="SAM" id="Phobius"/>
    </source>
</evidence>
<reference evidence="2 3" key="1">
    <citation type="submission" date="2018-06" db="EMBL/GenBank/DDBJ databases">
        <authorList>
            <consortium name="Pathogen Informatics"/>
            <person name="Doyle S."/>
        </authorList>
    </citation>
    <scope>NUCLEOTIDE SEQUENCE [LARGE SCALE GENOMIC DNA]</scope>
    <source>
        <strain evidence="2 3">NCTC13102</strain>
    </source>
</reference>
<dbReference type="AlphaFoldDB" id="A0A2X3B1Q0"/>
<proteinExistence type="predicted"/>
<evidence type="ECO:0000313" key="3">
    <source>
        <dbReference type="Proteomes" id="UP000250166"/>
    </source>
</evidence>